<dbReference type="InterPro" id="IPR004088">
    <property type="entry name" value="KH_dom_type_1"/>
</dbReference>
<dbReference type="CDD" id="cd00105">
    <property type="entry name" value="KH-I"/>
    <property type="match status" value="1"/>
</dbReference>
<dbReference type="SUPFAM" id="SSF54791">
    <property type="entry name" value="Eukaryotic type KH-domain (KH-domain type I)"/>
    <property type="match status" value="1"/>
</dbReference>
<dbReference type="InterPro" id="IPR036612">
    <property type="entry name" value="KH_dom_type_1_sf"/>
</dbReference>
<dbReference type="Gene3D" id="3.30.1370.10">
    <property type="entry name" value="K Homology domain, type 1"/>
    <property type="match status" value="1"/>
</dbReference>
<evidence type="ECO:0000313" key="3">
    <source>
        <dbReference type="EMBL" id="DBA05013.1"/>
    </source>
</evidence>
<feature type="domain" description="K Homology" evidence="2">
    <location>
        <begin position="2"/>
        <end position="56"/>
    </location>
</feature>
<dbReference type="AlphaFoldDB" id="A0AAV2ZKS4"/>
<dbReference type="Pfam" id="PF00013">
    <property type="entry name" value="KH_1"/>
    <property type="match status" value="1"/>
</dbReference>
<protein>
    <recommendedName>
        <fullName evidence="2">K Homology domain-containing protein</fullName>
    </recommendedName>
</protein>
<sequence>MIPSEAVGSIIGKKGTVIKQMRLTDGITQCSFQRAEGLLNRCFLELAGSAAAIDAVFNQVVGIIKRARTNMKNRSRADHSWRLTTNGYFLTPRIVHHTGQRAPKCMHATEVNNHYVAKKTSKRAKDERNRAIELLRGRATEVNDRYAAKKKKMAKRATERKMAIELLGVQDRRHRA</sequence>
<name>A0AAV2ZKS4_9STRA</name>
<evidence type="ECO:0000313" key="4">
    <source>
        <dbReference type="Proteomes" id="UP001146120"/>
    </source>
</evidence>
<evidence type="ECO:0000259" key="2">
    <source>
        <dbReference type="Pfam" id="PF00013"/>
    </source>
</evidence>
<organism evidence="3 4">
    <name type="scientific">Lagenidium giganteum</name>
    <dbReference type="NCBI Taxonomy" id="4803"/>
    <lineage>
        <taxon>Eukaryota</taxon>
        <taxon>Sar</taxon>
        <taxon>Stramenopiles</taxon>
        <taxon>Oomycota</taxon>
        <taxon>Peronosporomycetes</taxon>
        <taxon>Pythiales</taxon>
        <taxon>Pythiaceae</taxon>
    </lineage>
</organism>
<keyword evidence="4" id="KW-1185">Reference proteome</keyword>
<evidence type="ECO:0000256" key="1">
    <source>
        <dbReference type="PROSITE-ProRule" id="PRU00117"/>
    </source>
</evidence>
<dbReference type="PROSITE" id="PS50084">
    <property type="entry name" value="KH_TYPE_1"/>
    <property type="match status" value="1"/>
</dbReference>
<comment type="caution">
    <text evidence="3">The sequence shown here is derived from an EMBL/GenBank/DDBJ whole genome shotgun (WGS) entry which is preliminary data.</text>
</comment>
<dbReference type="Proteomes" id="UP001146120">
    <property type="component" value="Unassembled WGS sequence"/>
</dbReference>
<gene>
    <name evidence="3" type="ORF">N0F65_007015</name>
</gene>
<accession>A0AAV2ZKS4</accession>
<reference evidence="3" key="2">
    <citation type="journal article" date="2023" name="Microbiol Resour">
        <title>Decontamination and Annotation of the Draft Genome Sequence of the Oomycete Lagenidium giganteum ARSEF 373.</title>
        <authorList>
            <person name="Morgan W.R."/>
            <person name="Tartar A."/>
        </authorList>
    </citation>
    <scope>NUCLEOTIDE SEQUENCE</scope>
    <source>
        <strain evidence="3">ARSEF 373</strain>
    </source>
</reference>
<reference evidence="3" key="1">
    <citation type="submission" date="2022-11" db="EMBL/GenBank/DDBJ databases">
        <authorList>
            <person name="Morgan W.R."/>
            <person name="Tartar A."/>
        </authorList>
    </citation>
    <scope>NUCLEOTIDE SEQUENCE</scope>
    <source>
        <strain evidence="3">ARSEF 373</strain>
    </source>
</reference>
<dbReference type="EMBL" id="DAKRPA010000004">
    <property type="protein sequence ID" value="DBA05013.1"/>
    <property type="molecule type" value="Genomic_DNA"/>
</dbReference>
<keyword evidence="1" id="KW-0694">RNA-binding</keyword>
<proteinExistence type="predicted"/>
<dbReference type="GO" id="GO:0003723">
    <property type="term" value="F:RNA binding"/>
    <property type="evidence" value="ECO:0007669"/>
    <property type="project" value="UniProtKB-UniRule"/>
</dbReference>